<evidence type="ECO:0000313" key="1">
    <source>
        <dbReference type="EMBL" id="QKS81642.1"/>
    </source>
</evidence>
<protein>
    <submittedName>
        <fullName evidence="1">Transcriptional regulator</fullName>
    </submittedName>
</protein>
<accession>A0A6N1CBC8</accession>
<dbReference type="Proteomes" id="UP000509545">
    <property type="component" value="Chromosome"/>
</dbReference>
<evidence type="ECO:0000313" key="2">
    <source>
        <dbReference type="Proteomes" id="UP000509545"/>
    </source>
</evidence>
<dbReference type="KEGG" id="pbz:GN234_06640"/>
<proteinExistence type="predicted"/>
<reference evidence="1 2" key="1">
    <citation type="submission" date="2020-02" db="EMBL/GenBank/DDBJ databases">
        <authorList>
            <person name="Liang J."/>
        </authorList>
    </citation>
    <scope>NUCLEOTIDE SEQUENCE [LARGE SCALE GENOMIC DNA]</scope>
    <source>
        <strain evidence="1 2">L22-9</strain>
    </source>
</reference>
<sequence>MANPALWVLHTSRRLAPPKFRAFVDFICARYPDLSVVLSG</sequence>
<dbReference type="EMBL" id="CP048810">
    <property type="protein sequence ID" value="QKS81642.1"/>
    <property type="molecule type" value="Genomic_DNA"/>
</dbReference>
<name>A0A6N1CBC8_9PSED</name>
<organism evidence="1 2">
    <name type="scientific">Pseudomonas bijieensis</name>
    <dbReference type="NCBI Taxonomy" id="2681983"/>
    <lineage>
        <taxon>Bacteria</taxon>
        <taxon>Pseudomonadati</taxon>
        <taxon>Pseudomonadota</taxon>
        <taxon>Gammaproteobacteria</taxon>
        <taxon>Pseudomonadales</taxon>
        <taxon>Pseudomonadaceae</taxon>
        <taxon>Pseudomonas</taxon>
    </lineage>
</organism>
<keyword evidence="2" id="KW-1185">Reference proteome</keyword>
<dbReference type="AlphaFoldDB" id="A0A6N1CBC8"/>
<gene>
    <name evidence="1" type="ORF">GN234_06640</name>
</gene>